<evidence type="ECO:0000313" key="2">
    <source>
        <dbReference type="Proteomes" id="UP000271974"/>
    </source>
</evidence>
<comment type="caution">
    <text evidence="1">The sequence shown here is derived from an EMBL/GenBank/DDBJ whole genome shotgun (WGS) entry which is preliminary data.</text>
</comment>
<gene>
    <name evidence="1" type="ORF">EGW08_010603</name>
</gene>
<reference evidence="1 2" key="1">
    <citation type="submission" date="2019-01" db="EMBL/GenBank/DDBJ databases">
        <title>A draft genome assembly of the solar-powered sea slug Elysia chlorotica.</title>
        <authorList>
            <person name="Cai H."/>
            <person name="Li Q."/>
            <person name="Fang X."/>
            <person name="Li J."/>
            <person name="Curtis N.E."/>
            <person name="Altenburger A."/>
            <person name="Shibata T."/>
            <person name="Feng M."/>
            <person name="Maeda T."/>
            <person name="Schwartz J.A."/>
            <person name="Shigenobu S."/>
            <person name="Lundholm N."/>
            <person name="Nishiyama T."/>
            <person name="Yang H."/>
            <person name="Hasebe M."/>
            <person name="Li S."/>
            <person name="Pierce S.K."/>
            <person name="Wang J."/>
        </authorList>
    </citation>
    <scope>NUCLEOTIDE SEQUENCE [LARGE SCALE GENOMIC DNA]</scope>
    <source>
        <strain evidence="1">EC2010</strain>
        <tissue evidence="1">Whole organism of an adult</tissue>
    </source>
</reference>
<proteinExistence type="predicted"/>
<name>A0A3S0ZSG8_ELYCH</name>
<organism evidence="1 2">
    <name type="scientific">Elysia chlorotica</name>
    <name type="common">Eastern emerald elysia</name>
    <name type="synonym">Sea slug</name>
    <dbReference type="NCBI Taxonomy" id="188477"/>
    <lineage>
        <taxon>Eukaryota</taxon>
        <taxon>Metazoa</taxon>
        <taxon>Spiralia</taxon>
        <taxon>Lophotrochozoa</taxon>
        <taxon>Mollusca</taxon>
        <taxon>Gastropoda</taxon>
        <taxon>Heterobranchia</taxon>
        <taxon>Euthyneura</taxon>
        <taxon>Panpulmonata</taxon>
        <taxon>Sacoglossa</taxon>
        <taxon>Placobranchoidea</taxon>
        <taxon>Plakobranchidae</taxon>
        <taxon>Elysia</taxon>
    </lineage>
</organism>
<dbReference type="AlphaFoldDB" id="A0A3S0ZSG8"/>
<dbReference type="STRING" id="188477.A0A3S0ZSG8"/>
<keyword evidence="2" id="KW-1185">Reference proteome</keyword>
<evidence type="ECO:0000313" key="1">
    <source>
        <dbReference type="EMBL" id="RUS81640.1"/>
    </source>
</evidence>
<dbReference type="EMBL" id="RQTK01000326">
    <property type="protein sequence ID" value="RUS81640.1"/>
    <property type="molecule type" value="Genomic_DNA"/>
</dbReference>
<accession>A0A3S0ZSG8</accession>
<protein>
    <submittedName>
        <fullName evidence="1">Uncharacterized protein</fullName>
    </submittedName>
</protein>
<sequence>MEECDVSLVSHRFSVRHGNARINAVTTTSADSGSTVIIPETEPSFTTFEGRYRKAKHVCDDIVNFLSVVGMVEFTEKIHHLEHLLQLWCSPVDENESLMATNRTAARVVTLDPPLSPECTTGTATAAVTNTAIIPVTEQGVSPECFASTASSTVTNTATIPVTEQSVSPECFASTASSTVTNTALIPASMQGVSPECTVGTASTKVTNTAFIQLQCKVFHLSAQQAQTLPLSQLQCKVFHLSAQQALPQPQSQTLPSPQLQCKVFHLSAQQAQTLPLSQLQCKMFQLSVLQALQPPQSQTLPLSQITAVTVVTLDPPLGPNTVITLDVPPECSPYAESWPKMDKIPKHRGRPCTKQNFTQRKIALKRKRTCPKKFADLTEEAKIFLIIRATCTYTDTSTVITESCLKPVADFGDLVMDDRVDIEMVRPFFDTRAFSKLQYGVLNRKRDGPFSCGKCHA</sequence>
<dbReference type="Proteomes" id="UP000271974">
    <property type="component" value="Unassembled WGS sequence"/>
</dbReference>